<reference evidence="1" key="1">
    <citation type="journal article" date="2023" name="Science">
        <title>Genome structures resolve the early diversification of teleost fishes.</title>
        <authorList>
            <person name="Parey E."/>
            <person name="Louis A."/>
            <person name="Montfort J."/>
            <person name="Bouchez O."/>
            <person name="Roques C."/>
            <person name="Iampietro C."/>
            <person name="Lluch J."/>
            <person name="Castinel A."/>
            <person name="Donnadieu C."/>
            <person name="Desvignes T."/>
            <person name="Floi Bucao C."/>
            <person name="Jouanno E."/>
            <person name="Wen M."/>
            <person name="Mejri S."/>
            <person name="Dirks R."/>
            <person name="Jansen H."/>
            <person name="Henkel C."/>
            <person name="Chen W.J."/>
            <person name="Zahm M."/>
            <person name="Cabau C."/>
            <person name="Klopp C."/>
            <person name="Thompson A.W."/>
            <person name="Robinson-Rechavi M."/>
            <person name="Braasch I."/>
            <person name="Lecointre G."/>
            <person name="Bobe J."/>
            <person name="Postlethwait J.H."/>
            <person name="Berthelot C."/>
            <person name="Roest Crollius H."/>
            <person name="Guiguen Y."/>
        </authorList>
    </citation>
    <scope>NUCLEOTIDE SEQUENCE</scope>
    <source>
        <strain evidence="1">WJC10195</strain>
    </source>
</reference>
<proteinExistence type="predicted"/>
<name>A0A9Q1FQ89_SYNKA</name>
<evidence type="ECO:0000313" key="1">
    <source>
        <dbReference type="EMBL" id="KAJ8364117.1"/>
    </source>
</evidence>
<protein>
    <submittedName>
        <fullName evidence="1">Uncharacterized protein</fullName>
    </submittedName>
</protein>
<gene>
    <name evidence="1" type="ORF">SKAU_G00129480</name>
</gene>
<keyword evidence="2" id="KW-1185">Reference proteome</keyword>
<dbReference type="EMBL" id="JAINUF010000004">
    <property type="protein sequence ID" value="KAJ8364117.1"/>
    <property type="molecule type" value="Genomic_DNA"/>
</dbReference>
<evidence type="ECO:0000313" key="2">
    <source>
        <dbReference type="Proteomes" id="UP001152622"/>
    </source>
</evidence>
<organism evidence="1 2">
    <name type="scientific">Synaphobranchus kaupii</name>
    <name type="common">Kaup's arrowtooth eel</name>
    <dbReference type="NCBI Taxonomy" id="118154"/>
    <lineage>
        <taxon>Eukaryota</taxon>
        <taxon>Metazoa</taxon>
        <taxon>Chordata</taxon>
        <taxon>Craniata</taxon>
        <taxon>Vertebrata</taxon>
        <taxon>Euteleostomi</taxon>
        <taxon>Actinopterygii</taxon>
        <taxon>Neopterygii</taxon>
        <taxon>Teleostei</taxon>
        <taxon>Anguilliformes</taxon>
        <taxon>Synaphobranchidae</taxon>
        <taxon>Synaphobranchus</taxon>
    </lineage>
</organism>
<accession>A0A9Q1FQ89</accession>
<comment type="caution">
    <text evidence="1">The sequence shown here is derived from an EMBL/GenBank/DDBJ whole genome shotgun (WGS) entry which is preliminary data.</text>
</comment>
<dbReference type="Proteomes" id="UP001152622">
    <property type="component" value="Chromosome 4"/>
</dbReference>
<sequence>MAMWTVGRGVFAGTPVSAAAVPDPHRPHQAPRQAGVLAGWAVQPHSHGLHPNRGEPGGVGRWLPSALHLSEGFCIRYQ</sequence>
<dbReference type="AlphaFoldDB" id="A0A9Q1FQ89"/>